<evidence type="ECO:0000313" key="1">
    <source>
        <dbReference type="EMBL" id="SDH63717.1"/>
    </source>
</evidence>
<proteinExistence type="predicted"/>
<dbReference type="AlphaFoldDB" id="A0A1G8E1G8"/>
<evidence type="ECO:0000313" key="2">
    <source>
        <dbReference type="Proteomes" id="UP000199045"/>
    </source>
</evidence>
<dbReference type="Proteomes" id="UP000199045">
    <property type="component" value="Unassembled WGS sequence"/>
</dbReference>
<dbReference type="EMBL" id="FNBN01000016">
    <property type="protein sequence ID" value="SDH63717.1"/>
    <property type="molecule type" value="Genomic_DNA"/>
</dbReference>
<protein>
    <submittedName>
        <fullName evidence="1">Uncharacterized protein</fullName>
    </submittedName>
</protein>
<gene>
    <name evidence="1" type="ORF">SAMN04488121_11663</name>
</gene>
<organism evidence="1 2">
    <name type="scientific">Chitinophaga filiformis</name>
    <name type="common">Myxococcus filiformis</name>
    <name type="synonym">Flexibacter filiformis</name>
    <dbReference type="NCBI Taxonomy" id="104663"/>
    <lineage>
        <taxon>Bacteria</taxon>
        <taxon>Pseudomonadati</taxon>
        <taxon>Bacteroidota</taxon>
        <taxon>Chitinophagia</taxon>
        <taxon>Chitinophagales</taxon>
        <taxon>Chitinophagaceae</taxon>
        <taxon>Chitinophaga</taxon>
    </lineage>
</organism>
<dbReference type="STRING" id="104663.SAMN04488121_11663"/>
<name>A0A1G8E1G8_CHIFI</name>
<sequence length="45" mass="5481">MFSKNTGYLFRKKLKHDNSYYKQALVVAQYQILIRCYSAMFRNEI</sequence>
<reference evidence="1 2" key="1">
    <citation type="submission" date="2016-10" db="EMBL/GenBank/DDBJ databases">
        <authorList>
            <person name="de Groot N.N."/>
        </authorList>
    </citation>
    <scope>NUCLEOTIDE SEQUENCE [LARGE SCALE GENOMIC DNA]</scope>
    <source>
        <strain evidence="1 2">DSM 527</strain>
    </source>
</reference>
<accession>A0A1G8E1G8</accession>